<dbReference type="PANTHER" id="PTHR46609">
    <property type="entry name" value="EXONUCLEASE, PHAGE-TYPE/RECB, C-TERMINAL DOMAIN-CONTAINING PROTEIN"/>
    <property type="match status" value="1"/>
</dbReference>
<dbReference type="KEGG" id="api:107885867"/>
<reference evidence="4" key="2">
    <citation type="submission" date="2022-06" db="UniProtKB">
        <authorList>
            <consortium name="EnsemblMetazoa"/>
        </authorList>
    </citation>
    <scope>IDENTIFICATION</scope>
</reference>
<dbReference type="InterPro" id="IPR019080">
    <property type="entry name" value="YqaJ_viral_recombinase"/>
</dbReference>
<evidence type="ECO:0000259" key="2">
    <source>
        <dbReference type="Pfam" id="PF09588"/>
    </source>
</evidence>
<dbReference type="SUPFAM" id="SSF52980">
    <property type="entry name" value="Restriction endonuclease-like"/>
    <property type="match status" value="1"/>
</dbReference>
<dbReference type="CDD" id="cd22343">
    <property type="entry name" value="PDDEXK_lambda_exonuclease-like"/>
    <property type="match status" value="1"/>
</dbReference>
<name>A0A8R2HCS2_ACYPI</name>
<dbReference type="OrthoDB" id="6611860at2759"/>
<dbReference type="Proteomes" id="UP000007819">
    <property type="component" value="Chromosome A1"/>
</dbReference>
<evidence type="ECO:0000313" key="4">
    <source>
        <dbReference type="EnsemblMetazoa" id="XP_016665045.1"/>
    </source>
</evidence>
<dbReference type="InterPro" id="IPR011335">
    <property type="entry name" value="Restrct_endonuc-II-like"/>
</dbReference>
<dbReference type="InterPro" id="IPR051703">
    <property type="entry name" value="NF-kappa-B_Signaling_Reg"/>
</dbReference>
<dbReference type="PANTHER" id="PTHR46609:SF8">
    <property type="entry name" value="YQAJ VIRAL RECOMBINASE DOMAIN-CONTAINING PROTEIN"/>
    <property type="match status" value="1"/>
</dbReference>
<protein>
    <recommendedName>
        <fullName evidence="6">YqaJ viral recombinase domain-containing protein</fullName>
    </recommendedName>
</protein>
<reference evidence="5" key="1">
    <citation type="submission" date="2010-06" db="EMBL/GenBank/DDBJ databases">
        <authorList>
            <person name="Jiang H."/>
            <person name="Abraham K."/>
            <person name="Ali S."/>
            <person name="Alsbrooks S.L."/>
            <person name="Anim B.N."/>
            <person name="Anosike U.S."/>
            <person name="Attaway T."/>
            <person name="Bandaranaike D.P."/>
            <person name="Battles P.K."/>
            <person name="Bell S.N."/>
            <person name="Bell A.V."/>
            <person name="Beltran B."/>
            <person name="Bickham C."/>
            <person name="Bustamante Y."/>
            <person name="Caleb T."/>
            <person name="Canada A."/>
            <person name="Cardenas V."/>
            <person name="Carter K."/>
            <person name="Chacko J."/>
            <person name="Chandrabose M.N."/>
            <person name="Chavez D."/>
            <person name="Chavez A."/>
            <person name="Chen L."/>
            <person name="Chu H.-S."/>
            <person name="Claassen K.J."/>
            <person name="Cockrell R."/>
            <person name="Collins M."/>
            <person name="Cooper J.A."/>
            <person name="Cree A."/>
            <person name="Curry S.M."/>
            <person name="Da Y."/>
            <person name="Dao M.D."/>
            <person name="Das B."/>
            <person name="Davila M.-L."/>
            <person name="Davy-Carroll L."/>
            <person name="Denson S."/>
            <person name="Dinh H."/>
            <person name="Ebong V.E."/>
            <person name="Edwards J.R."/>
            <person name="Egan A."/>
            <person name="El-Daye J."/>
            <person name="Escobedo L."/>
            <person name="Fernandez S."/>
            <person name="Fernando P.R."/>
            <person name="Flagg N."/>
            <person name="Forbes L.D."/>
            <person name="Fowler R.G."/>
            <person name="Fu Q."/>
            <person name="Gabisi R.A."/>
            <person name="Ganer J."/>
            <person name="Garbino Pronczuk A."/>
            <person name="Garcia R.M."/>
            <person name="Garner T."/>
            <person name="Garrett T.E."/>
            <person name="Gonzalez D.A."/>
            <person name="Hamid H."/>
            <person name="Hawkins E.S."/>
            <person name="Hirani K."/>
            <person name="Hogues M.E."/>
            <person name="Hollins B."/>
            <person name="Hsiao C.-H."/>
            <person name="Jabil R."/>
            <person name="James M.L."/>
            <person name="Jhangiani S.N."/>
            <person name="Johnson B."/>
            <person name="Johnson Q."/>
            <person name="Joshi V."/>
            <person name="Kalu J.B."/>
            <person name="Kam C."/>
            <person name="Kashfia A."/>
            <person name="Keebler J."/>
            <person name="Kisamo H."/>
            <person name="Kovar C.L."/>
            <person name="Lago L.A."/>
            <person name="Lai C.-Y."/>
            <person name="Laidlaw J."/>
            <person name="Lara F."/>
            <person name="Le T.-K."/>
            <person name="Lee S.L."/>
            <person name="Legall F.H."/>
            <person name="Lemon S.J."/>
            <person name="Lewis L.R."/>
            <person name="Li B."/>
            <person name="Liu Y."/>
            <person name="Liu Y.-S."/>
            <person name="Lopez J."/>
            <person name="Lozado R.J."/>
            <person name="Lu J."/>
            <person name="Madu R.C."/>
            <person name="Maheshwari M."/>
            <person name="Maheshwari R."/>
            <person name="Malloy K."/>
            <person name="Martinez E."/>
            <person name="Mathew T."/>
            <person name="Mercado I.C."/>
            <person name="Mercado C."/>
            <person name="Meyer B."/>
            <person name="Montgomery K."/>
            <person name="Morgan M.B."/>
            <person name="Munidasa M."/>
            <person name="Nazareth L.V."/>
            <person name="Nelson J."/>
            <person name="Ng B.M."/>
            <person name="Nguyen N.B."/>
            <person name="Nguyen P.Q."/>
            <person name="Nguyen T."/>
            <person name="Obregon M."/>
            <person name="Okwuonu G.O."/>
            <person name="Onwere C.G."/>
            <person name="Orozco G."/>
            <person name="Parra A."/>
            <person name="Patel S."/>
            <person name="Patil S."/>
            <person name="Perez A."/>
            <person name="Perez Y."/>
            <person name="Pham C."/>
            <person name="Primus E.L."/>
            <person name="Pu L.-L."/>
            <person name="Puazo M."/>
            <person name="Qin X."/>
            <person name="Quiroz J.B."/>
            <person name="Reese J."/>
            <person name="Richards S."/>
            <person name="Rives C.M."/>
            <person name="Robberts R."/>
            <person name="Ruiz S.J."/>
            <person name="Ruiz M.J."/>
            <person name="Santibanez J."/>
            <person name="Schneider B.W."/>
            <person name="Sisson I."/>
            <person name="Smith M."/>
            <person name="Sodergren E."/>
            <person name="Song X.-Z."/>
            <person name="Song B.B."/>
            <person name="Summersgill H."/>
            <person name="Thelus R."/>
            <person name="Thornton R.D."/>
            <person name="Trejos Z.Y."/>
            <person name="Usmani K."/>
            <person name="Vattathil S."/>
            <person name="Villasana D."/>
            <person name="Walker D.L."/>
            <person name="Wang S."/>
            <person name="Wang K."/>
            <person name="White C.S."/>
            <person name="Williams A.C."/>
            <person name="Williamson J."/>
            <person name="Wilson K."/>
            <person name="Woghiren I.O."/>
            <person name="Woodworth J.R."/>
            <person name="Worley K.C."/>
            <person name="Wright R.A."/>
            <person name="Wu W."/>
            <person name="Young L."/>
            <person name="Zhang L."/>
            <person name="Zhang J."/>
            <person name="Zhu Y."/>
            <person name="Muzny D.M."/>
            <person name="Weinstock G."/>
            <person name="Gibbs R.A."/>
        </authorList>
    </citation>
    <scope>NUCLEOTIDE SEQUENCE [LARGE SCALE GENOMIC DNA]</scope>
    <source>
        <strain evidence="5">LSR1</strain>
    </source>
</reference>
<dbReference type="AlphaFoldDB" id="A0A8R2HCS2"/>
<keyword evidence="5" id="KW-1185">Reference proteome</keyword>
<accession>A0A8R2HCS2</accession>
<dbReference type="Gene3D" id="3.90.320.10">
    <property type="match status" value="1"/>
</dbReference>
<evidence type="ECO:0000256" key="1">
    <source>
        <dbReference type="SAM" id="Coils"/>
    </source>
</evidence>
<dbReference type="InterPro" id="IPR049012">
    <property type="entry name" value="Mutator_transp_dom"/>
</dbReference>
<dbReference type="Pfam" id="PF09588">
    <property type="entry name" value="YqaJ"/>
    <property type="match status" value="1"/>
</dbReference>
<dbReference type="InterPro" id="IPR011604">
    <property type="entry name" value="PDDEXK-like_dom_sf"/>
</dbReference>
<keyword evidence="1" id="KW-0175">Coiled coil</keyword>
<feature type="coiled-coil region" evidence="1">
    <location>
        <begin position="11"/>
        <end position="45"/>
    </location>
</feature>
<organism evidence="4 5">
    <name type="scientific">Acyrthosiphon pisum</name>
    <name type="common">Pea aphid</name>
    <dbReference type="NCBI Taxonomy" id="7029"/>
    <lineage>
        <taxon>Eukaryota</taxon>
        <taxon>Metazoa</taxon>
        <taxon>Ecdysozoa</taxon>
        <taxon>Arthropoda</taxon>
        <taxon>Hexapoda</taxon>
        <taxon>Insecta</taxon>
        <taxon>Pterygota</taxon>
        <taxon>Neoptera</taxon>
        <taxon>Paraneoptera</taxon>
        <taxon>Hemiptera</taxon>
        <taxon>Sternorrhyncha</taxon>
        <taxon>Aphidomorpha</taxon>
        <taxon>Aphidoidea</taxon>
        <taxon>Aphididae</taxon>
        <taxon>Macrosiphini</taxon>
        <taxon>Acyrthosiphon</taxon>
    </lineage>
</organism>
<feature type="domain" description="YqaJ viral recombinase" evidence="2">
    <location>
        <begin position="635"/>
        <end position="782"/>
    </location>
</feature>
<dbReference type="Pfam" id="PF20700">
    <property type="entry name" value="Mutator"/>
    <property type="match status" value="1"/>
</dbReference>
<sequence length="847" mass="96529">MSNWRFGNKKRAKLFIRRKKLKHNLANLQKKNKEIQELENDDSNNVSEISNNQSIYTSNHSNETYYDEHDDNRFICGGRRIVNINHLFDSIQKINHPLFGCSFKDLTLINEKKNGFYSEFIFKCTMCNKLEVITTECNKSSSVCINTAVVTAVVNTGQGFSQLDTFTAVLNMPNMSNPSYQKYHNDVKKHTEDLAFDAMIDASKEEAALAIMENNVNEKGIPLITVIADGAWSKRSYKSGYNALSGVASIIGYRTKKVLFMGVRNKHCSVCQKNENSEKESPSHQCFKNWNRTSTAMESDIIVEGFCQSVTMHNLIYDKLIGDGDSSVMKKLTLSKPYADYDIDVKKIECMNHILRNYCNRIVDISARRKSSSGTVVPGFLRKTLKDRRLKLRCAVTKAILHRKEMPLLHNEKAILLKKDILNSPYHVFGSHYECSSYFCTGPKDNEIDLVPQMESCGLWADISGAKNIVAHHAQSLIYNVNNNAVEGFNSVVAKFVGGKRVNFSLRGSYSARCNAAVSSFNFGPKYLNSFHKKVTNVSPGIYTKKFISKIDKNQHSRVGRRLNFDKSRKFEKKQKCIAGPDEDYGAVDIGIGIIDMSPEEYDAKKIAFLKKIDLSIDEIIKIERNTVGQQDNDDWKKFRKQRLTASNFGKVCKLRPTTSRANTIKYILYDIFQGSSSTRYGIENESIARNAFQKTITEKIEPAGLFIHKNKPYLAASPDGLIGEDCILEIKCPPSIKEYTPEEAVHNKKIKYMISDGEKITLKKTDNYYYQVQAQLNITERNYCYFVVWTPKGFIVDKISKDVEFWTSKIEPFVTTFYMESLLPEIIDPRFDRGLPIRSGKPTKKL</sequence>
<proteinExistence type="predicted"/>
<evidence type="ECO:0008006" key="6">
    <source>
        <dbReference type="Google" id="ProtNLM"/>
    </source>
</evidence>
<feature type="domain" description="Mutator-like transposase" evidence="3">
    <location>
        <begin position="78"/>
        <end position="440"/>
    </location>
</feature>
<dbReference type="GO" id="GO:0006281">
    <property type="term" value="P:DNA repair"/>
    <property type="evidence" value="ECO:0007669"/>
    <property type="project" value="UniProtKB-ARBA"/>
</dbReference>
<evidence type="ECO:0000259" key="3">
    <source>
        <dbReference type="Pfam" id="PF20700"/>
    </source>
</evidence>
<dbReference type="GeneID" id="107885867"/>
<evidence type="ECO:0000313" key="5">
    <source>
        <dbReference type="Proteomes" id="UP000007819"/>
    </source>
</evidence>
<dbReference type="EnsemblMetazoa" id="XM_016809556.2">
    <property type="protein sequence ID" value="XP_016665045.1"/>
    <property type="gene ID" value="LOC107885867"/>
</dbReference>
<dbReference type="RefSeq" id="XP_016665045.1">
    <property type="nucleotide sequence ID" value="XM_016809556.2"/>
</dbReference>